<dbReference type="PROSITE" id="PS51301">
    <property type="entry name" value="KILA_N"/>
    <property type="match status" value="1"/>
</dbReference>
<organism evidence="2 3">
    <name type="scientific">Marinomonas transparens</name>
    <dbReference type="NCBI Taxonomy" id="2795388"/>
    <lineage>
        <taxon>Bacteria</taxon>
        <taxon>Pseudomonadati</taxon>
        <taxon>Pseudomonadota</taxon>
        <taxon>Gammaproteobacteria</taxon>
        <taxon>Oceanospirillales</taxon>
        <taxon>Oceanospirillaceae</taxon>
        <taxon>Marinomonas</taxon>
    </lineage>
</organism>
<proteinExistence type="predicted"/>
<keyword evidence="3" id="KW-1185">Reference proteome</keyword>
<comment type="caution">
    <text evidence="2">The sequence shown here is derived from an EMBL/GenBank/DDBJ whole genome shotgun (WGS) entry which is preliminary data.</text>
</comment>
<sequence length="176" mass="20185">MNNLTILSNNVRVQDGLYSLNDLHKAAGSLNKHSPRYWSNNEQTKELVKEIEKDGIPSIVRKQRQGTWACKELVYAYAMWISAKFHLHVIRAFDKAQSLPIEHNSQQADKLQLINTMTQSMGLEEDVVILPTIDVMKMVQTIRGYQQAADLLKQNPTWIHDTIERVKTTTGRNVDL</sequence>
<dbReference type="Pfam" id="PF04383">
    <property type="entry name" value="KilA-N"/>
    <property type="match status" value="1"/>
</dbReference>
<evidence type="ECO:0000313" key="2">
    <source>
        <dbReference type="EMBL" id="MBJ7536976.1"/>
    </source>
</evidence>
<protein>
    <submittedName>
        <fullName evidence="2">KilA-N domain-containing protein</fullName>
    </submittedName>
</protein>
<dbReference type="InterPro" id="IPR017880">
    <property type="entry name" value="KilA_N"/>
</dbReference>
<dbReference type="InterPro" id="IPR018004">
    <property type="entry name" value="KilA/APSES_HTH"/>
</dbReference>
<feature type="domain" description="KilA-N" evidence="1">
    <location>
        <begin position="1"/>
        <end position="96"/>
    </location>
</feature>
<gene>
    <name evidence="2" type="ORF">I8J31_04700</name>
</gene>
<accession>A0A934JRK8</accession>
<evidence type="ECO:0000259" key="1">
    <source>
        <dbReference type="PROSITE" id="PS51301"/>
    </source>
</evidence>
<dbReference type="SMART" id="SM01252">
    <property type="entry name" value="KilA-N"/>
    <property type="match status" value="1"/>
</dbReference>
<dbReference type="RefSeq" id="WP_199467156.1">
    <property type="nucleotide sequence ID" value="NZ_JAEMNX010000003.1"/>
</dbReference>
<dbReference type="Proteomes" id="UP000628710">
    <property type="component" value="Unassembled WGS sequence"/>
</dbReference>
<dbReference type="EMBL" id="JAEMNX010000003">
    <property type="protein sequence ID" value="MBJ7536976.1"/>
    <property type="molecule type" value="Genomic_DNA"/>
</dbReference>
<reference evidence="2" key="1">
    <citation type="submission" date="2020-12" db="EMBL/GenBank/DDBJ databases">
        <title>Marinomonas arctica sp. nov., a psychrotolerant bacterium isolated from the Arctic.</title>
        <authorList>
            <person name="Zhang Y."/>
        </authorList>
    </citation>
    <scope>NUCLEOTIDE SEQUENCE</scope>
    <source>
        <strain evidence="2">C1424</strain>
    </source>
</reference>
<evidence type="ECO:0000313" key="3">
    <source>
        <dbReference type="Proteomes" id="UP000628710"/>
    </source>
</evidence>
<dbReference type="AlphaFoldDB" id="A0A934JRK8"/>
<name>A0A934JRK8_9GAMM</name>